<feature type="compositionally biased region" description="Low complexity" evidence="3">
    <location>
        <begin position="111"/>
        <end position="122"/>
    </location>
</feature>
<name>A0ABP6ZGL4_9ACTN</name>
<sequence>MLTNSPVVFFGIITLLAVSIHLYLWARLVRSTTRPGRGRRIGTITIAGLAILGVVAFMITRTIGVDAWWLAWLGYVWIALMFYLVLGLLVLEVPRAAVTLWWRRARSRSAAAGTTSSPGTARPRSAAALVGTPRSRLETTTRAAGHETTTAGEPSDLDIPEQPPELVDPGRRLFLARACAVAACCTAAGIVGYGMRTAFGDLRTVRVTVPINGLDSRLSGFRIALISDTHFGPFLHKELAERIVTLVNREQPDMVAIAGDLADGTVSEIGLASEPLRRLRSRHGTYFVTGNHDYSSGVDEWIDQVRNLGMRPLLNERAEITSGSAAFDLAGVNDVMAPLYERPGPDFAAALGDRDPGRPVILLAHQPVQVHAAVQHGVDLQLSGHTHGGQTAPFDRLIGLQQPVVAGLARKGRTSIFVTRGAGLFGPPVRAGIPPELAIVELQSRS</sequence>
<protein>
    <submittedName>
        <fullName evidence="6">Metallophosphoesterase</fullName>
    </submittedName>
</protein>
<dbReference type="PANTHER" id="PTHR31302">
    <property type="entry name" value="TRANSMEMBRANE PROTEIN WITH METALLOPHOSPHOESTERASE DOMAIN-RELATED"/>
    <property type="match status" value="1"/>
</dbReference>
<dbReference type="SUPFAM" id="SSF56300">
    <property type="entry name" value="Metallo-dependent phosphatases"/>
    <property type="match status" value="1"/>
</dbReference>
<dbReference type="InterPro" id="IPR004843">
    <property type="entry name" value="Calcineurin-like_PHP"/>
</dbReference>
<dbReference type="RefSeq" id="WP_345575360.1">
    <property type="nucleotide sequence ID" value="NZ_BAABDQ010000044.1"/>
</dbReference>
<keyword evidence="4" id="KW-0812">Transmembrane</keyword>
<proteinExistence type="predicted"/>
<keyword evidence="1" id="KW-0479">Metal-binding</keyword>
<accession>A0ABP6ZGL4</accession>
<dbReference type="CDD" id="cd07385">
    <property type="entry name" value="MPP_YkuE_C"/>
    <property type="match status" value="1"/>
</dbReference>
<keyword evidence="4" id="KW-0472">Membrane</keyword>
<gene>
    <name evidence="6" type="ORF">GCM10022419_112510</name>
</gene>
<evidence type="ECO:0000313" key="6">
    <source>
        <dbReference type="EMBL" id="GAA3609028.1"/>
    </source>
</evidence>
<keyword evidence="7" id="KW-1185">Reference proteome</keyword>
<feature type="transmembrane region" description="Helical" evidence="4">
    <location>
        <begin position="41"/>
        <end position="63"/>
    </location>
</feature>
<dbReference type="Proteomes" id="UP001500630">
    <property type="component" value="Unassembled WGS sequence"/>
</dbReference>
<keyword evidence="4" id="KW-1133">Transmembrane helix</keyword>
<dbReference type="EMBL" id="BAABDQ010000044">
    <property type="protein sequence ID" value="GAA3609028.1"/>
    <property type="molecule type" value="Genomic_DNA"/>
</dbReference>
<feature type="transmembrane region" description="Helical" evidence="4">
    <location>
        <begin position="6"/>
        <end position="29"/>
    </location>
</feature>
<feature type="compositionally biased region" description="Low complexity" evidence="3">
    <location>
        <begin position="138"/>
        <end position="153"/>
    </location>
</feature>
<feature type="transmembrane region" description="Helical" evidence="4">
    <location>
        <begin position="174"/>
        <end position="195"/>
    </location>
</feature>
<feature type="region of interest" description="Disordered" evidence="3">
    <location>
        <begin position="111"/>
        <end position="160"/>
    </location>
</feature>
<feature type="transmembrane region" description="Helical" evidence="4">
    <location>
        <begin position="69"/>
        <end position="91"/>
    </location>
</feature>
<comment type="caution">
    <text evidence="6">The sequence shown here is derived from an EMBL/GenBank/DDBJ whole genome shotgun (WGS) entry which is preliminary data.</text>
</comment>
<dbReference type="Pfam" id="PF00149">
    <property type="entry name" value="Metallophos"/>
    <property type="match status" value="1"/>
</dbReference>
<dbReference type="InterPro" id="IPR029052">
    <property type="entry name" value="Metallo-depent_PP-like"/>
</dbReference>
<evidence type="ECO:0000256" key="4">
    <source>
        <dbReference type="SAM" id="Phobius"/>
    </source>
</evidence>
<evidence type="ECO:0000259" key="5">
    <source>
        <dbReference type="Pfam" id="PF00149"/>
    </source>
</evidence>
<feature type="domain" description="Calcineurin-like phosphoesterase" evidence="5">
    <location>
        <begin position="221"/>
        <end position="388"/>
    </location>
</feature>
<dbReference type="PANTHER" id="PTHR31302:SF31">
    <property type="entry name" value="PHOSPHODIESTERASE YAEI"/>
    <property type="match status" value="1"/>
</dbReference>
<reference evidence="7" key="1">
    <citation type="journal article" date="2019" name="Int. J. Syst. Evol. Microbiol.">
        <title>The Global Catalogue of Microorganisms (GCM) 10K type strain sequencing project: providing services to taxonomists for standard genome sequencing and annotation.</title>
        <authorList>
            <consortium name="The Broad Institute Genomics Platform"/>
            <consortium name="The Broad Institute Genome Sequencing Center for Infectious Disease"/>
            <person name="Wu L."/>
            <person name="Ma J."/>
        </authorList>
    </citation>
    <scope>NUCLEOTIDE SEQUENCE [LARGE SCALE GENOMIC DNA]</scope>
    <source>
        <strain evidence="7">JCM 17326</strain>
    </source>
</reference>
<keyword evidence="2" id="KW-0378">Hydrolase</keyword>
<dbReference type="Gene3D" id="3.60.21.10">
    <property type="match status" value="1"/>
</dbReference>
<organism evidence="6 7">
    <name type="scientific">Nonomuraea rosea</name>
    <dbReference type="NCBI Taxonomy" id="638574"/>
    <lineage>
        <taxon>Bacteria</taxon>
        <taxon>Bacillati</taxon>
        <taxon>Actinomycetota</taxon>
        <taxon>Actinomycetes</taxon>
        <taxon>Streptosporangiales</taxon>
        <taxon>Streptosporangiaceae</taxon>
        <taxon>Nonomuraea</taxon>
    </lineage>
</organism>
<dbReference type="InterPro" id="IPR051158">
    <property type="entry name" value="Metallophosphoesterase_sf"/>
</dbReference>
<evidence type="ECO:0000256" key="1">
    <source>
        <dbReference type="ARBA" id="ARBA00022723"/>
    </source>
</evidence>
<evidence type="ECO:0000256" key="2">
    <source>
        <dbReference type="ARBA" id="ARBA00022801"/>
    </source>
</evidence>
<evidence type="ECO:0000256" key="3">
    <source>
        <dbReference type="SAM" id="MobiDB-lite"/>
    </source>
</evidence>
<evidence type="ECO:0000313" key="7">
    <source>
        <dbReference type="Proteomes" id="UP001500630"/>
    </source>
</evidence>